<reference evidence="1 2" key="1">
    <citation type="submission" date="2018-08" db="EMBL/GenBank/DDBJ databases">
        <title>A genome reference for cultivated species of the human gut microbiota.</title>
        <authorList>
            <person name="Zou Y."/>
            <person name="Xue W."/>
            <person name="Luo G."/>
        </authorList>
    </citation>
    <scope>NUCLEOTIDE SEQUENCE [LARGE SCALE GENOMIC DNA]</scope>
    <source>
        <strain evidence="1 2">AM07-24</strain>
    </source>
</reference>
<organism evidence="1 2">
    <name type="scientific">Emergencia timonensis</name>
    <dbReference type="NCBI Taxonomy" id="1776384"/>
    <lineage>
        <taxon>Bacteria</taxon>
        <taxon>Bacillati</taxon>
        <taxon>Bacillota</taxon>
        <taxon>Clostridia</taxon>
        <taxon>Peptostreptococcales</taxon>
        <taxon>Anaerovoracaceae</taxon>
        <taxon>Emergencia</taxon>
    </lineage>
</organism>
<name>A0A415E7X1_9FIRM</name>
<dbReference type="RefSeq" id="WP_118333943.1">
    <property type="nucleotide sequence ID" value="NZ_AP025567.1"/>
</dbReference>
<proteinExistence type="predicted"/>
<dbReference type="Proteomes" id="UP000284841">
    <property type="component" value="Unassembled WGS sequence"/>
</dbReference>
<dbReference type="STRING" id="1776384.GCA_900086585_03262"/>
<accession>A0A415E7X1</accession>
<protein>
    <submittedName>
        <fullName evidence="1">Uncharacterized protein</fullName>
    </submittedName>
</protein>
<comment type="caution">
    <text evidence="1">The sequence shown here is derived from an EMBL/GenBank/DDBJ whole genome shotgun (WGS) entry which is preliminary data.</text>
</comment>
<sequence>MNDDDYDKLIKQRIGEALRNQSRKEKLDIKLLEKWVEEDRNRRKPINRMKKQMRRAVQAINKTLHQITRYCMMISKRKGD</sequence>
<gene>
    <name evidence="1" type="ORF">DW099_04865</name>
</gene>
<evidence type="ECO:0000313" key="1">
    <source>
        <dbReference type="EMBL" id="RHJ89897.1"/>
    </source>
</evidence>
<keyword evidence="2" id="KW-1185">Reference proteome</keyword>
<dbReference type="AlphaFoldDB" id="A0A415E7X1"/>
<evidence type="ECO:0000313" key="2">
    <source>
        <dbReference type="Proteomes" id="UP000284841"/>
    </source>
</evidence>
<dbReference type="EMBL" id="QRMS01000001">
    <property type="protein sequence ID" value="RHJ89897.1"/>
    <property type="molecule type" value="Genomic_DNA"/>
</dbReference>